<feature type="compositionally biased region" description="Pro residues" evidence="1">
    <location>
        <begin position="890"/>
        <end position="902"/>
    </location>
</feature>
<feature type="domain" description="PB1" evidence="3">
    <location>
        <begin position="940"/>
        <end position="1032"/>
    </location>
</feature>
<feature type="domain" description="DH" evidence="2">
    <location>
        <begin position="178"/>
        <end position="352"/>
    </location>
</feature>
<dbReference type="CDD" id="cd05992">
    <property type="entry name" value="PB1"/>
    <property type="match status" value="1"/>
</dbReference>
<evidence type="ECO:0000259" key="3">
    <source>
        <dbReference type="PROSITE" id="PS51745"/>
    </source>
</evidence>
<comment type="caution">
    <text evidence="4">The sequence shown here is derived from an EMBL/GenBank/DDBJ whole genome shotgun (WGS) entry which is preliminary data.</text>
</comment>
<dbReference type="CDD" id="cd00160">
    <property type="entry name" value="RhoGEF"/>
    <property type="match status" value="1"/>
</dbReference>
<dbReference type="PROSITE" id="PS51745">
    <property type="entry name" value="PB1"/>
    <property type="match status" value="1"/>
</dbReference>
<accession>A0A507EHX8</accession>
<dbReference type="GO" id="GO:0031106">
    <property type="term" value="P:septin ring organization"/>
    <property type="evidence" value="ECO:0007669"/>
    <property type="project" value="TreeGrafter"/>
</dbReference>
<name>A0A507EHX8_9FUNG</name>
<dbReference type="SUPFAM" id="SSF50729">
    <property type="entry name" value="PH domain-like"/>
    <property type="match status" value="1"/>
</dbReference>
<feature type="compositionally biased region" description="Low complexity" evidence="1">
    <location>
        <begin position="586"/>
        <end position="602"/>
    </location>
</feature>
<dbReference type="InterPro" id="IPR001331">
    <property type="entry name" value="GDS_CDC24_CS"/>
</dbReference>
<evidence type="ECO:0000313" key="4">
    <source>
        <dbReference type="EMBL" id="TPX63017.1"/>
    </source>
</evidence>
<dbReference type="SUPFAM" id="SSF48065">
    <property type="entry name" value="DBL homology domain (DH-domain)"/>
    <property type="match status" value="1"/>
</dbReference>
<dbReference type="SUPFAM" id="SSF54277">
    <property type="entry name" value="CAD &amp; PB1 domains"/>
    <property type="match status" value="1"/>
</dbReference>
<dbReference type="GO" id="GO:0000935">
    <property type="term" value="C:division septum"/>
    <property type="evidence" value="ECO:0007669"/>
    <property type="project" value="TreeGrafter"/>
</dbReference>
<dbReference type="SMART" id="SM00666">
    <property type="entry name" value="PB1"/>
    <property type="match status" value="1"/>
</dbReference>
<dbReference type="InterPro" id="IPR036872">
    <property type="entry name" value="CH_dom_sf"/>
</dbReference>
<proteinExistence type="predicted"/>
<dbReference type="Pfam" id="PF15411">
    <property type="entry name" value="PH_10"/>
    <property type="match status" value="1"/>
</dbReference>
<feature type="region of interest" description="Disordered" evidence="1">
    <location>
        <begin position="524"/>
        <end position="555"/>
    </location>
</feature>
<dbReference type="GO" id="GO:0005737">
    <property type="term" value="C:cytoplasm"/>
    <property type="evidence" value="ECO:0007669"/>
    <property type="project" value="TreeGrafter"/>
</dbReference>
<dbReference type="PANTHER" id="PTHR47339:SF1">
    <property type="entry name" value="CELL DIVISION CONTROL PROTEIN 24"/>
    <property type="match status" value="1"/>
</dbReference>
<evidence type="ECO:0000259" key="2">
    <source>
        <dbReference type="PROSITE" id="PS50010"/>
    </source>
</evidence>
<evidence type="ECO:0000313" key="5">
    <source>
        <dbReference type="Proteomes" id="UP000318582"/>
    </source>
</evidence>
<dbReference type="Pfam" id="PF00621">
    <property type="entry name" value="RhoGEF"/>
    <property type="match status" value="1"/>
</dbReference>
<dbReference type="PROSITE" id="PS50010">
    <property type="entry name" value="DH_2"/>
    <property type="match status" value="1"/>
</dbReference>
<feature type="compositionally biased region" description="Basic and acidic residues" evidence="1">
    <location>
        <begin position="708"/>
        <end position="719"/>
    </location>
</feature>
<dbReference type="EMBL" id="QEAQ01000001">
    <property type="protein sequence ID" value="TPX63017.1"/>
    <property type="molecule type" value="Genomic_DNA"/>
</dbReference>
<dbReference type="GO" id="GO:0005085">
    <property type="term" value="F:guanyl-nucleotide exchange factor activity"/>
    <property type="evidence" value="ECO:0007669"/>
    <property type="project" value="InterPro"/>
</dbReference>
<dbReference type="PANTHER" id="PTHR47339">
    <property type="entry name" value="CELL DIVISION CONTROL PROTEIN 24"/>
    <property type="match status" value="1"/>
</dbReference>
<dbReference type="Gene3D" id="2.30.29.30">
    <property type="entry name" value="Pleckstrin-homology domain (PH domain)/Phosphotyrosine-binding domain (PTB)"/>
    <property type="match status" value="1"/>
</dbReference>
<dbReference type="Pfam" id="PF00564">
    <property type="entry name" value="PB1"/>
    <property type="match status" value="1"/>
</dbReference>
<feature type="compositionally biased region" description="Basic and acidic residues" evidence="1">
    <location>
        <begin position="534"/>
        <end position="545"/>
    </location>
</feature>
<dbReference type="Gene3D" id="1.20.900.10">
    <property type="entry name" value="Dbl homology (DH) domain"/>
    <property type="match status" value="1"/>
</dbReference>
<feature type="compositionally biased region" description="Low complexity" evidence="1">
    <location>
        <begin position="920"/>
        <end position="931"/>
    </location>
</feature>
<sequence length="1032" mass="115727">MEIARPQQTSGTTAAVSLYQQTMSLIEKLYSLPGFDLYLFPQGLDAYANNSNAIAPFEIIWSCFRLGSPFCHLYNQLRPRKRLFVPDVPAVTPPYNNTCKKAVYEFIVACKAELQLSDKELFSISGLYKDDTNEFVKLVDTIAIVVQKIEDMGLFPPPRPLPFSMPSLNGAAKIPSDNRAKVVAEMLNTERMYSTDLEKLQRYQRELQSQNIVPRDMILQLFANLDELLDFQRRFLLQMEATLSLPANEQRVGQLFVQNEQAFSVYIPFCGNYQLATQLAADNAAQLQKVPDMDPIRGLPSYLIKPVQRVCKYPLLLTELIKFTDADSYPYMSELKDGLAAIKRVTDLVNEEKRQDENRRIKADVFERVEDWKGLNISEFGSLLLSDKFPMNNGEAEKDFELFLFENILLCCKDTGKKRKSKKGTKDDATVFALKGNIYIERMDSIADETIPAQQRFQLKVFWRDGMDMESFVLRCRNAEQVNLWKGRIEGLLQVERMRKMSLRETNSYTRSTQLHPDITRGMARAPGSMMQYEDERTSRSERYEVAPSPSNEYPNVVIRSKSIPYNYYPGGAPLQSPYPMESDLPSSSSRKSAPAKPRSSAYGSDYQYSRSRGRSTSPPPHGRIARDSSPPPPMPANATSPSIPSASPSQYDMNYMERKRERSRSRPREEIPRGLPFPPQIPLPDLPTLTINNGRMPPSAPLPSLPDARRPSRSDRGYFDGYEPTSSDQIMVGGRRGDVSPLSELPPSPPASMPSSPIGQRKSSMLPPPIMTGRSVTSPYPLSQLAAGEPPSMNLRADPRAYDIPQQQHSQQQQYNSRSYENGRSNPEVRAYDSGSAATRPGLPYNGSSFSGYEPPSRGAISRVAGSEPNFHRSNSSPDVIRNLRGPVYAPPPNLPLPPTPSSNLSRSMPLPYSLQTQPSSASINSNNPPLTPVSSVPSVRIKMHYGTDVFVVAVPATCTFLELQSKMERKVRICGGAAAASISEGRRFRMRYRDEDGDFIAINDNRDVSMAFEANRQAPESGGFINLWIV</sequence>
<dbReference type="GO" id="GO:0030010">
    <property type="term" value="P:establishment of cell polarity"/>
    <property type="evidence" value="ECO:0007669"/>
    <property type="project" value="TreeGrafter"/>
</dbReference>
<dbReference type="GO" id="GO:0035556">
    <property type="term" value="P:intracellular signal transduction"/>
    <property type="evidence" value="ECO:0007669"/>
    <property type="project" value="InterPro"/>
</dbReference>
<feature type="compositionally biased region" description="Polar residues" evidence="1">
    <location>
        <begin position="816"/>
        <end position="826"/>
    </location>
</feature>
<dbReference type="InterPro" id="IPR011993">
    <property type="entry name" value="PH-like_dom_sf"/>
</dbReference>
<dbReference type="AlphaFoldDB" id="A0A507EHX8"/>
<dbReference type="STRING" id="109895.A0A507EHX8"/>
<dbReference type="InterPro" id="IPR000219">
    <property type="entry name" value="DH_dom"/>
</dbReference>
<dbReference type="Gene3D" id="1.10.418.10">
    <property type="entry name" value="Calponin-like domain"/>
    <property type="match status" value="1"/>
</dbReference>
<dbReference type="InterPro" id="IPR035899">
    <property type="entry name" value="DBL_dom_sf"/>
</dbReference>
<protein>
    <recommendedName>
        <fullName evidence="6">DH domain-containing protein</fullName>
    </recommendedName>
</protein>
<gene>
    <name evidence="4" type="ORF">PhCBS80983_g00047</name>
</gene>
<evidence type="ECO:0000256" key="1">
    <source>
        <dbReference type="SAM" id="MobiDB-lite"/>
    </source>
</evidence>
<feature type="compositionally biased region" description="Low complexity" evidence="1">
    <location>
        <begin position="637"/>
        <end position="650"/>
    </location>
</feature>
<dbReference type="SMART" id="SM00325">
    <property type="entry name" value="RhoGEF"/>
    <property type="match status" value="1"/>
</dbReference>
<dbReference type="InterPro" id="IPR000270">
    <property type="entry name" value="PB1_dom"/>
</dbReference>
<feature type="compositionally biased region" description="Basic and acidic residues" evidence="1">
    <location>
        <begin position="656"/>
        <end position="673"/>
    </location>
</feature>
<feature type="compositionally biased region" description="Pro residues" evidence="1">
    <location>
        <begin position="676"/>
        <end position="686"/>
    </location>
</feature>
<organism evidence="4 5">
    <name type="scientific">Powellomyces hirtus</name>
    <dbReference type="NCBI Taxonomy" id="109895"/>
    <lineage>
        <taxon>Eukaryota</taxon>
        <taxon>Fungi</taxon>
        <taxon>Fungi incertae sedis</taxon>
        <taxon>Chytridiomycota</taxon>
        <taxon>Chytridiomycota incertae sedis</taxon>
        <taxon>Chytridiomycetes</taxon>
        <taxon>Spizellomycetales</taxon>
        <taxon>Powellomycetaceae</taxon>
        <taxon>Powellomyces</taxon>
    </lineage>
</organism>
<dbReference type="PROSITE" id="PS00741">
    <property type="entry name" value="DH_1"/>
    <property type="match status" value="1"/>
</dbReference>
<evidence type="ECO:0008006" key="6">
    <source>
        <dbReference type="Google" id="ProtNLM"/>
    </source>
</evidence>
<dbReference type="InterPro" id="IPR010481">
    <property type="entry name" value="Cdc24/Scd1_N"/>
</dbReference>
<dbReference type="Gene3D" id="3.10.20.90">
    <property type="entry name" value="Phosphatidylinositol 3-kinase Catalytic Subunit, Chain A, domain 1"/>
    <property type="match status" value="1"/>
</dbReference>
<dbReference type="Proteomes" id="UP000318582">
    <property type="component" value="Unassembled WGS sequence"/>
</dbReference>
<reference evidence="4 5" key="1">
    <citation type="journal article" date="2019" name="Sci. Rep.">
        <title>Comparative genomics of chytrid fungi reveal insights into the obligate biotrophic and pathogenic lifestyle of Synchytrium endobioticum.</title>
        <authorList>
            <person name="van de Vossenberg B.T.L.H."/>
            <person name="Warris S."/>
            <person name="Nguyen H.D.T."/>
            <person name="van Gent-Pelzer M.P.E."/>
            <person name="Joly D.L."/>
            <person name="van de Geest H.C."/>
            <person name="Bonants P.J.M."/>
            <person name="Smith D.S."/>
            <person name="Levesque C.A."/>
            <person name="van der Lee T.A.J."/>
        </authorList>
    </citation>
    <scope>NUCLEOTIDE SEQUENCE [LARGE SCALE GENOMIC DNA]</scope>
    <source>
        <strain evidence="4 5">CBS 809.83</strain>
    </source>
</reference>
<dbReference type="InterPro" id="IPR053793">
    <property type="entry name" value="PB1-like"/>
</dbReference>
<dbReference type="Pfam" id="PF06395">
    <property type="entry name" value="CDC24"/>
    <property type="match status" value="1"/>
</dbReference>
<feature type="region of interest" description="Disordered" evidence="1">
    <location>
        <begin position="577"/>
        <end position="931"/>
    </location>
</feature>
<dbReference type="GO" id="GO:0005634">
    <property type="term" value="C:nucleus"/>
    <property type="evidence" value="ECO:0007669"/>
    <property type="project" value="TreeGrafter"/>
</dbReference>
<keyword evidence="5" id="KW-1185">Reference proteome</keyword>
<dbReference type="InterPro" id="IPR053026">
    <property type="entry name" value="CDC42_GEF"/>
</dbReference>
<dbReference type="GO" id="GO:0043332">
    <property type="term" value="C:mating projection tip"/>
    <property type="evidence" value="ECO:0007669"/>
    <property type="project" value="TreeGrafter"/>
</dbReference>